<dbReference type="Proteomes" id="UP000823388">
    <property type="component" value="Chromosome 8N"/>
</dbReference>
<gene>
    <name evidence="1" type="ORF">PVAP13_8NG162204</name>
</gene>
<accession>A0A8T0P9Y8</accession>
<sequence length="343" mass="38380">MIISVPVDETLDGMNELLRPIRRELVGLHGQEVEIEDVRDVPSTDHRLHLLPKVFHGLPVVHLRIMEEVLLRNHEQQRWHPHMRHGLGRQLRRWAVFVDAHGQAEREELVDHLRRQEQARWVLDLRPALLLPGEAGVEEHSAGELHRVQNSQLLLLASAGSHEVHKVAAGAVADEEHAGEVGSVTEPFQRCRRVLIAVDVAAAVCDITDPQERGMAGIDGGGEAVLWREGEVNGDYARDAELGGEWGVEVVVERPRGPETQKPPPRLREVEPDVDAVARGDVVDGHAAPWLGIGRDVRGERLGSRRGQPLDTAVRVDADPARNLLDDRPVRVCLRHVWMYTTR</sequence>
<name>A0A8T0P9Y8_PANVG</name>
<keyword evidence="2" id="KW-1185">Reference proteome</keyword>
<evidence type="ECO:0000313" key="1">
    <source>
        <dbReference type="EMBL" id="KAG2556982.1"/>
    </source>
</evidence>
<comment type="caution">
    <text evidence="1">The sequence shown here is derived from an EMBL/GenBank/DDBJ whole genome shotgun (WGS) entry which is preliminary data.</text>
</comment>
<reference evidence="1" key="1">
    <citation type="submission" date="2020-05" db="EMBL/GenBank/DDBJ databases">
        <title>WGS assembly of Panicum virgatum.</title>
        <authorList>
            <person name="Lovell J.T."/>
            <person name="Jenkins J."/>
            <person name="Shu S."/>
            <person name="Juenger T.E."/>
            <person name="Schmutz J."/>
        </authorList>
    </citation>
    <scope>NUCLEOTIDE SEQUENCE</scope>
    <source>
        <strain evidence="1">AP13</strain>
    </source>
</reference>
<evidence type="ECO:0000313" key="2">
    <source>
        <dbReference type="Proteomes" id="UP000823388"/>
    </source>
</evidence>
<proteinExistence type="predicted"/>
<protein>
    <submittedName>
        <fullName evidence="1">Uncharacterized protein</fullName>
    </submittedName>
</protein>
<dbReference type="AlphaFoldDB" id="A0A8T0P9Y8"/>
<organism evidence="1 2">
    <name type="scientific">Panicum virgatum</name>
    <name type="common">Blackwell switchgrass</name>
    <dbReference type="NCBI Taxonomy" id="38727"/>
    <lineage>
        <taxon>Eukaryota</taxon>
        <taxon>Viridiplantae</taxon>
        <taxon>Streptophyta</taxon>
        <taxon>Embryophyta</taxon>
        <taxon>Tracheophyta</taxon>
        <taxon>Spermatophyta</taxon>
        <taxon>Magnoliopsida</taxon>
        <taxon>Liliopsida</taxon>
        <taxon>Poales</taxon>
        <taxon>Poaceae</taxon>
        <taxon>PACMAD clade</taxon>
        <taxon>Panicoideae</taxon>
        <taxon>Panicodae</taxon>
        <taxon>Paniceae</taxon>
        <taxon>Panicinae</taxon>
        <taxon>Panicum</taxon>
        <taxon>Panicum sect. Hiantes</taxon>
    </lineage>
</organism>
<dbReference type="EMBL" id="CM029052">
    <property type="protein sequence ID" value="KAG2556982.1"/>
    <property type="molecule type" value="Genomic_DNA"/>
</dbReference>